<evidence type="ECO:0000313" key="4">
    <source>
        <dbReference type="Proteomes" id="UP000175691"/>
    </source>
</evidence>
<dbReference type="RefSeq" id="WP_070126291.1">
    <property type="nucleotide sequence ID" value="NZ_MDHN01000032.1"/>
</dbReference>
<dbReference type="Proteomes" id="UP000175691">
    <property type="component" value="Unassembled WGS sequence"/>
</dbReference>
<name>A0A1E7Z938_9ALTE</name>
<dbReference type="STRING" id="1656094.BFC18_15455"/>
<dbReference type="EMBL" id="MDHN01000032">
    <property type="protein sequence ID" value="OFC70045.1"/>
    <property type="molecule type" value="Genomic_DNA"/>
</dbReference>
<dbReference type="PROSITE" id="PS51257">
    <property type="entry name" value="PROKAR_LIPOPROTEIN"/>
    <property type="match status" value="1"/>
</dbReference>
<dbReference type="AlphaFoldDB" id="A0A1E7Z938"/>
<evidence type="ECO:0000256" key="2">
    <source>
        <dbReference type="SAM" id="SignalP"/>
    </source>
</evidence>
<protein>
    <submittedName>
        <fullName evidence="3">DNA repair protein</fullName>
    </submittedName>
</protein>
<accession>A0A1E7Z938</accession>
<feature type="signal peptide" evidence="2">
    <location>
        <begin position="1"/>
        <end position="22"/>
    </location>
</feature>
<dbReference type="InterPro" id="IPR021342">
    <property type="entry name" value="DUF2959"/>
</dbReference>
<feature type="chain" id="PRO_5009209523" evidence="2">
    <location>
        <begin position="23"/>
        <end position="214"/>
    </location>
</feature>
<evidence type="ECO:0000256" key="1">
    <source>
        <dbReference type="SAM" id="Coils"/>
    </source>
</evidence>
<proteinExistence type="predicted"/>
<sequence length="214" mass="24160">MKVKTSLMAVAACFALSGCQSAYYGAWEKLGVEKRDIMVDRVENAKESQEDAQEQFADALEEFSALINFDGDELEDVYDELNSEYQDSKAAAQEVSDRIDKVQSVADALFSEWEDELTKYDSATLRRSSEEKLRATRRQYETMIKAMRKAESRMEPVLTALQDNVLYLKHNLNASAIGALEGELKTIQQNVSRLINEMKASVAESDAFIRAMKN</sequence>
<keyword evidence="1" id="KW-0175">Coiled coil</keyword>
<organism evidence="3 4">
    <name type="scientific">Alteromonas confluentis</name>
    <dbReference type="NCBI Taxonomy" id="1656094"/>
    <lineage>
        <taxon>Bacteria</taxon>
        <taxon>Pseudomonadati</taxon>
        <taxon>Pseudomonadota</taxon>
        <taxon>Gammaproteobacteria</taxon>
        <taxon>Alteromonadales</taxon>
        <taxon>Alteromonadaceae</taxon>
        <taxon>Alteromonas/Salinimonas group</taxon>
        <taxon>Alteromonas</taxon>
    </lineage>
</organism>
<evidence type="ECO:0000313" key="3">
    <source>
        <dbReference type="EMBL" id="OFC70045.1"/>
    </source>
</evidence>
<feature type="coiled-coil region" evidence="1">
    <location>
        <begin position="177"/>
        <end position="204"/>
    </location>
</feature>
<gene>
    <name evidence="3" type="ORF">BFC18_15455</name>
</gene>
<dbReference type="Gene3D" id="1.20.5.300">
    <property type="match status" value="1"/>
</dbReference>
<keyword evidence="4" id="KW-1185">Reference proteome</keyword>
<dbReference type="SUPFAM" id="SSF75708">
    <property type="entry name" value="Chemotaxis phosphatase CheZ"/>
    <property type="match status" value="1"/>
</dbReference>
<comment type="caution">
    <text evidence="3">The sequence shown here is derived from an EMBL/GenBank/DDBJ whole genome shotgun (WGS) entry which is preliminary data.</text>
</comment>
<dbReference type="Pfam" id="PF11172">
    <property type="entry name" value="DUF2959"/>
    <property type="match status" value="1"/>
</dbReference>
<keyword evidence="2" id="KW-0732">Signal</keyword>
<feature type="coiled-coil region" evidence="1">
    <location>
        <begin position="35"/>
        <end position="98"/>
    </location>
</feature>
<reference evidence="3 4" key="1">
    <citation type="submission" date="2016-08" db="EMBL/GenBank/DDBJ databases">
        <authorList>
            <person name="Seilhamer J.J."/>
        </authorList>
    </citation>
    <scope>NUCLEOTIDE SEQUENCE [LARGE SCALE GENOMIC DNA]</scope>
    <source>
        <strain evidence="3 4">KCTC 42603</strain>
    </source>
</reference>